<dbReference type="EMBL" id="LOBU02000005">
    <property type="protein sequence ID" value="OKA10298.1"/>
    <property type="molecule type" value="Genomic_DNA"/>
</dbReference>
<evidence type="ECO:0000313" key="2">
    <source>
        <dbReference type="Proteomes" id="UP000186883"/>
    </source>
</evidence>
<gene>
    <name evidence="1" type="ORF">ATP06_0205240</name>
</gene>
<protein>
    <recommendedName>
        <fullName evidence="3">DUF3558 domain-containing protein</fullName>
    </recommendedName>
</protein>
<keyword evidence="2" id="KW-1185">Reference proteome</keyword>
<dbReference type="Pfam" id="PF12079">
    <property type="entry name" value="DUF3558"/>
    <property type="match status" value="1"/>
</dbReference>
<evidence type="ECO:0008006" key="3">
    <source>
        <dbReference type="Google" id="ProtNLM"/>
    </source>
</evidence>
<comment type="caution">
    <text evidence="1">The sequence shown here is derived from an EMBL/GenBank/DDBJ whole genome shotgun (WGS) entry which is preliminary data.</text>
</comment>
<dbReference type="Proteomes" id="UP000186883">
    <property type="component" value="Unassembled WGS sequence"/>
</dbReference>
<accession>A0ABX3DYZ6</accession>
<evidence type="ECO:0000313" key="1">
    <source>
        <dbReference type="EMBL" id="OKA10298.1"/>
    </source>
</evidence>
<name>A0ABX3DYZ6_9PSEU</name>
<proteinExistence type="predicted"/>
<dbReference type="RefSeq" id="WP_074038101.1">
    <property type="nucleotide sequence ID" value="NZ_FOPQ01000001.1"/>
</dbReference>
<reference evidence="1" key="1">
    <citation type="submission" date="2016-11" db="EMBL/GenBank/DDBJ databases">
        <title>Genome sequencing of Amycolatopsis regifaucium.</title>
        <authorList>
            <person name="Mayilraj S."/>
            <person name="Kaur N."/>
        </authorList>
    </citation>
    <scope>NUCLEOTIDE SEQUENCE [LARGE SCALE GENOMIC DNA]</scope>
    <source>
        <strain evidence="1">GY080</strain>
    </source>
</reference>
<sequence>MLFLSEGRWRGAARKAGILAAILFIGGCGIGKPKPLLSGPPTVAQVRPAIPITPVERPLESARFSRFPCGILDTEQVAALIVDPPEKVARGGGREGMLGCAWSAPSKPTLGIYQAVAKPNNLAELFESTNDDPQRYSGWRELSIDGIPVVEYVPQYLPGACDQYLGITDTEMLLVEYVVNGPNGSQYWGNDSCAGARKAAEFVIANLRRA</sequence>
<dbReference type="InterPro" id="IPR024520">
    <property type="entry name" value="DUF3558"/>
</dbReference>
<organism evidence="1 2">
    <name type="scientific">Amycolatopsis regifaucium</name>
    <dbReference type="NCBI Taxonomy" id="546365"/>
    <lineage>
        <taxon>Bacteria</taxon>
        <taxon>Bacillati</taxon>
        <taxon>Actinomycetota</taxon>
        <taxon>Actinomycetes</taxon>
        <taxon>Pseudonocardiales</taxon>
        <taxon>Pseudonocardiaceae</taxon>
        <taxon>Amycolatopsis</taxon>
    </lineage>
</organism>